<evidence type="ECO:0000256" key="1">
    <source>
        <dbReference type="SAM" id="Coils"/>
    </source>
</evidence>
<comment type="caution">
    <text evidence="3">The sequence shown here is derived from an EMBL/GenBank/DDBJ whole genome shotgun (WGS) entry which is preliminary data.</text>
</comment>
<feature type="compositionally biased region" description="Polar residues" evidence="2">
    <location>
        <begin position="299"/>
        <end position="310"/>
    </location>
</feature>
<accession>A0A7J6LYE0</accession>
<organism evidence="3 4">
    <name type="scientific">Perkinsus chesapeaki</name>
    <name type="common">Clam parasite</name>
    <name type="synonym">Perkinsus andrewsi</name>
    <dbReference type="NCBI Taxonomy" id="330153"/>
    <lineage>
        <taxon>Eukaryota</taxon>
        <taxon>Sar</taxon>
        <taxon>Alveolata</taxon>
        <taxon>Perkinsozoa</taxon>
        <taxon>Perkinsea</taxon>
        <taxon>Perkinsida</taxon>
        <taxon>Perkinsidae</taxon>
        <taxon>Perkinsus</taxon>
    </lineage>
</organism>
<evidence type="ECO:0000256" key="2">
    <source>
        <dbReference type="SAM" id="MobiDB-lite"/>
    </source>
</evidence>
<dbReference type="OrthoDB" id="10046272at2759"/>
<keyword evidence="4" id="KW-1185">Reference proteome</keyword>
<feature type="compositionally biased region" description="Low complexity" evidence="2">
    <location>
        <begin position="28"/>
        <end position="55"/>
    </location>
</feature>
<name>A0A7J6LYE0_PERCH</name>
<feature type="region of interest" description="Disordered" evidence="2">
    <location>
        <begin position="290"/>
        <end position="310"/>
    </location>
</feature>
<feature type="region of interest" description="Disordered" evidence="2">
    <location>
        <begin position="1"/>
        <end position="77"/>
    </location>
</feature>
<feature type="region of interest" description="Disordered" evidence="2">
    <location>
        <begin position="193"/>
        <end position="224"/>
    </location>
</feature>
<feature type="compositionally biased region" description="Basic and acidic residues" evidence="2">
    <location>
        <begin position="67"/>
        <end position="77"/>
    </location>
</feature>
<sequence length="310" mass="33020">MSGASDPSQGLGPLSASQPSASRPVTPPAASGPSSAAALAAAAVLLQQHQQQSGFGQPGGLAAGDGVNKEGPGDDPRVVDETFMRSALTVAPVPPGDYTEEENAYLVEQMIKHRAQLKGKFEGMVRARNKIYQMIAASMNRRFPNAQPKSTLEVKRRITCLVERVRRGGGDKYPHDHWHNILTREYLNWHPTSMPSSADGSPRRSAGMSGGGGGGSKYNYDSESTSSAEHLLDGSWAEDGGHMSLEKLLDKKAELEIALKQSELVKVRLERELLAMETKEAMAAGEVAAASTPDVCPPVQSSVSPQDATF</sequence>
<dbReference type="AlphaFoldDB" id="A0A7J6LYE0"/>
<protein>
    <submittedName>
        <fullName evidence="3">Uncharacterized protein</fullName>
    </submittedName>
</protein>
<evidence type="ECO:0000313" key="3">
    <source>
        <dbReference type="EMBL" id="KAF4664245.1"/>
    </source>
</evidence>
<dbReference type="Proteomes" id="UP000591131">
    <property type="component" value="Unassembled WGS sequence"/>
</dbReference>
<dbReference type="EMBL" id="JAAPAO010000292">
    <property type="protein sequence ID" value="KAF4664245.1"/>
    <property type="molecule type" value="Genomic_DNA"/>
</dbReference>
<proteinExistence type="predicted"/>
<evidence type="ECO:0000313" key="4">
    <source>
        <dbReference type="Proteomes" id="UP000591131"/>
    </source>
</evidence>
<gene>
    <name evidence="3" type="ORF">FOL47_005232</name>
</gene>
<feature type="coiled-coil region" evidence="1">
    <location>
        <begin position="245"/>
        <end position="279"/>
    </location>
</feature>
<reference evidence="3 4" key="1">
    <citation type="submission" date="2020-04" db="EMBL/GenBank/DDBJ databases">
        <title>Perkinsus chesapeaki whole genome sequence.</title>
        <authorList>
            <person name="Bogema D.R."/>
        </authorList>
    </citation>
    <scope>NUCLEOTIDE SEQUENCE [LARGE SCALE GENOMIC DNA]</scope>
    <source>
        <strain evidence="3">ATCC PRA-425</strain>
    </source>
</reference>
<keyword evidence="1" id="KW-0175">Coiled coil</keyword>